<sequence length="53" mass="6209">MIGKALLVGVMSFMALPVYLVNINPRQPLDKRYYMFIMQGDFERNAEKVEENK</sequence>
<evidence type="ECO:0000313" key="1">
    <source>
        <dbReference type="EMBL" id="PCR98656.1"/>
    </source>
</evidence>
<dbReference type="STRING" id="1291764.GCA_001311235_03253"/>
<reference evidence="1 2" key="1">
    <citation type="submission" date="2014-12" db="EMBL/GenBank/DDBJ databases">
        <title>Draft genome sequences of 10 type strains of Lactococcus.</title>
        <authorList>
            <person name="Sun Z."/>
            <person name="Zhong Z."/>
            <person name="Liu W."/>
            <person name="Zhang W."/>
            <person name="Zhang H."/>
        </authorList>
    </citation>
    <scope>NUCLEOTIDE SEQUENCE [LARGE SCALE GENOMIC DNA]</scope>
    <source>
        <strain evidence="1 2">JCM 16395</strain>
    </source>
</reference>
<comment type="caution">
    <text evidence="1">The sequence shown here is derived from an EMBL/GenBank/DDBJ whole genome shotgun (WGS) entry which is preliminary data.</text>
</comment>
<proteinExistence type="predicted"/>
<protein>
    <submittedName>
        <fullName evidence="1">Uncharacterized protein</fullName>
    </submittedName>
</protein>
<evidence type="ECO:0000313" key="2">
    <source>
        <dbReference type="Proteomes" id="UP000218181"/>
    </source>
</evidence>
<dbReference type="AlphaFoldDB" id="A0A2A5RHV9"/>
<accession>A0A2A5RHV9</accession>
<keyword evidence="2" id="KW-1185">Reference proteome</keyword>
<organism evidence="1 2">
    <name type="scientific">Lactococcus fujiensis JCM 16395</name>
    <dbReference type="NCBI Taxonomy" id="1291764"/>
    <lineage>
        <taxon>Bacteria</taxon>
        <taxon>Bacillati</taxon>
        <taxon>Bacillota</taxon>
        <taxon>Bacilli</taxon>
        <taxon>Lactobacillales</taxon>
        <taxon>Streptococcaceae</taxon>
        <taxon>Lactococcus</taxon>
    </lineage>
</organism>
<dbReference type="Proteomes" id="UP000218181">
    <property type="component" value="Unassembled WGS sequence"/>
</dbReference>
<name>A0A2A5RHV9_9LACT</name>
<dbReference type="EMBL" id="JXJU01000045">
    <property type="protein sequence ID" value="PCR98656.1"/>
    <property type="molecule type" value="Genomic_DNA"/>
</dbReference>
<gene>
    <name evidence="1" type="ORF">RT41_GL001390</name>
</gene>